<gene>
    <name evidence="1" type="ORF">CEUSTIGMA_g2907.t1</name>
</gene>
<dbReference type="Proteomes" id="UP000232323">
    <property type="component" value="Unassembled WGS sequence"/>
</dbReference>
<sequence>MNAVLSTKLKEAGIRNYGVEVFDRKFISGSISQRQTGERQRYSEELYVKASEKLDDRSHEHFLGSLWTGEEDKHMGLLHNLTLSHEVSAVGKEEGTFDIGVSHGMPTTHDPVPSLSVPPLGADIYNVYMGGASFEILIMRHCNANLLNKIPVTQDLGLSTVVMESVLSPLPSSAFSGASCCRGILNEDSLDYGDDMRRAGRLKQLRRTMSATSLFKGGQLSSADRGLVLHNVWAGLAVGDLELRNLKRVSCPNLHA</sequence>
<comment type="caution">
    <text evidence="1">The sequence shown here is derived from an EMBL/GenBank/DDBJ whole genome shotgun (WGS) entry which is preliminary data.</text>
</comment>
<name>A0A250WXA8_9CHLO</name>
<evidence type="ECO:0000313" key="1">
    <source>
        <dbReference type="EMBL" id="GAX75464.1"/>
    </source>
</evidence>
<organism evidence="1 2">
    <name type="scientific">Chlamydomonas eustigma</name>
    <dbReference type="NCBI Taxonomy" id="1157962"/>
    <lineage>
        <taxon>Eukaryota</taxon>
        <taxon>Viridiplantae</taxon>
        <taxon>Chlorophyta</taxon>
        <taxon>core chlorophytes</taxon>
        <taxon>Chlorophyceae</taxon>
        <taxon>CS clade</taxon>
        <taxon>Chlamydomonadales</taxon>
        <taxon>Chlamydomonadaceae</taxon>
        <taxon>Chlamydomonas</taxon>
    </lineage>
</organism>
<evidence type="ECO:0000313" key="2">
    <source>
        <dbReference type="Proteomes" id="UP000232323"/>
    </source>
</evidence>
<reference evidence="1 2" key="1">
    <citation type="submission" date="2017-08" db="EMBL/GenBank/DDBJ databases">
        <title>Acidophilic green algal genome provides insights into adaptation to an acidic environment.</title>
        <authorList>
            <person name="Hirooka S."/>
            <person name="Hirose Y."/>
            <person name="Kanesaki Y."/>
            <person name="Higuchi S."/>
            <person name="Fujiwara T."/>
            <person name="Onuma R."/>
            <person name="Era A."/>
            <person name="Ohbayashi R."/>
            <person name="Uzuka A."/>
            <person name="Nozaki H."/>
            <person name="Yoshikawa H."/>
            <person name="Miyagishima S.Y."/>
        </authorList>
    </citation>
    <scope>NUCLEOTIDE SEQUENCE [LARGE SCALE GENOMIC DNA]</scope>
    <source>
        <strain evidence="1 2">NIES-2499</strain>
    </source>
</reference>
<proteinExistence type="predicted"/>
<protein>
    <submittedName>
        <fullName evidence="1">Uncharacterized protein</fullName>
    </submittedName>
</protein>
<accession>A0A250WXA8</accession>
<dbReference type="AlphaFoldDB" id="A0A250WXA8"/>
<keyword evidence="2" id="KW-1185">Reference proteome</keyword>
<dbReference type="EMBL" id="BEGY01000012">
    <property type="protein sequence ID" value="GAX75464.1"/>
    <property type="molecule type" value="Genomic_DNA"/>
</dbReference>